<evidence type="ECO:0000313" key="6">
    <source>
        <dbReference type="EMBL" id="AIN46689.1"/>
    </source>
</evidence>
<dbReference type="EMBL" id="FOGO01000003">
    <property type="protein sequence ID" value="SER66147.1"/>
    <property type="molecule type" value="Genomic_DNA"/>
</dbReference>
<dbReference type="EMBL" id="KM000069">
    <property type="protein sequence ID" value="AIN46689.1"/>
    <property type="molecule type" value="Genomic_DNA"/>
</dbReference>
<evidence type="ECO:0000259" key="5">
    <source>
        <dbReference type="PROSITE" id="PS52004"/>
    </source>
</evidence>
<dbReference type="SUPFAM" id="SSF53901">
    <property type="entry name" value="Thiolase-like"/>
    <property type="match status" value="2"/>
</dbReference>
<proteinExistence type="inferred from homology"/>
<dbReference type="Pfam" id="PF02801">
    <property type="entry name" value="Ketoacyl-synt_C"/>
    <property type="match status" value="1"/>
</dbReference>
<dbReference type="GO" id="GO:0006633">
    <property type="term" value="P:fatty acid biosynthetic process"/>
    <property type="evidence" value="ECO:0007669"/>
    <property type="project" value="TreeGrafter"/>
</dbReference>
<reference evidence="7" key="4">
    <citation type="submission" date="2016-10" db="EMBL/GenBank/DDBJ databases">
        <authorList>
            <person name="de Groot N.N."/>
        </authorList>
    </citation>
    <scope>NUCLEOTIDE SEQUENCE [LARGE SCALE GENOMIC DNA]</scope>
    <source>
        <strain evidence="7">CGMCC 4.6825</strain>
    </source>
</reference>
<dbReference type="SMART" id="SM00825">
    <property type="entry name" value="PKS_KS"/>
    <property type="match status" value="1"/>
</dbReference>
<dbReference type="Pfam" id="PF00109">
    <property type="entry name" value="ketoacyl-synt"/>
    <property type="match status" value="1"/>
</dbReference>
<evidence type="ECO:0000256" key="3">
    <source>
        <dbReference type="ARBA" id="ARBA00023315"/>
    </source>
</evidence>
<dbReference type="InterPro" id="IPR014030">
    <property type="entry name" value="Ketoacyl_synth_N"/>
</dbReference>
<dbReference type="InterPro" id="IPR000794">
    <property type="entry name" value="Beta-ketoacyl_synthase"/>
</dbReference>
<evidence type="ECO:0000256" key="2">
    <source>
        <dbReference type="ARBA" id="ARBA00022679"/>
    </source>
</evidence>
<sequence>MSRSASTDVLITGLGVTAPTGLGPKEYWNTTLAGGQGIAPLQEFDPEPYTARLAGQITGFDAAAHLPGRLLPQTDRVTRLALVAAEQALEDAQADIGELGTYECGVVTSNATGGFEFSHREMRKLWSQGPQHVSVYQCFAWFYAVNTGQISIRHKMRGPGGVVVAEQAGGLDAIGLARRTINRGRGRLMLTGGVESSFDPWGWVSHLASGAVSTATDPAGAYLPFDRRAEGYVPGEGGAVLVMEEADAARARSGRAPYGRITGHASTFDPAPGVPRPPGLQRAIELALADAGLQPDAVDLVVADAAGVPELDAQEAAALRAVFGPFGVPVCAPKTMVGRLMAGGGPLDVVCALLALRDGVIPPAVNIGELAEDHRVDLVRDEPRFGPLSTALVLARGAGGFNSAVVVERPLS</sequence>
<dbReference type="PANTHER" id="PTHR11712:SF322">
    <property type="entry name" value="POLYKETIDE BETA-KETOACYL SYNTHASE 2-RELATED"/>
    <property type="match status" value="1"/>
</dbReference>
<organism evidence="6">
    <name type="scientific">Streptomyces qinglanensis</name>
    <dbReference type="NCBI Taxonomy" id="943816"/>
    <lineage>
        <taxon>Bacteria</taxon>
        <taxon>Bacillati</taxon>
        <taxon>Actinomycetota</taxon>
        <taxon>Actinomycetes</taxon>
        <taxon>Kitasatosporales</taxon>
        <taxon>Streptomycetaceae</taxon>
        <taxon>Streptomyces</taxon>
    </lineage>
</organism>
<dbReference type="RefSeq" id="WP_074999499.1">
    <property type="nucleotide sequence ID" value="NZ_FOGO01000003.1"/>
</dbReference>
<dbReference type="InterPro" id="IPR016039">
    <property type="entry name" value="Thiolase-like"/>
</dbReference>
<keyword evidence="2 4" id="KW-0808">Transferase</keyword>
<evidence type="ECO:0000256" key="4">
    <source>
        <dbReference type="RuleBase" id="RU003694"/>
    </source>
</evidence>
<dbReference type="OrthoDB" id="416758at2"/>
<evidence type="ECO:0000256" key="1">
    <source>
        <dbReference type="ARBA" id="ARBA00008467"/>
    </source>
</evidence>
<keyword evidence="8" id="KW-1185">Reference proteome</keyword>
<gene>
    <name evidence="6" type="primary">encB</name>
    <name evidence="7" type="ORF">SAMN05421870_103235</name>
</gene>
<feature type="domain" description="Ketosynthase family 3 (KS3)" evidence="5">
    <location>
        <begin position="6"/>
        <end position="409"/>
    </location>
</feature>
<evidence type="ECO:0000313" key="7">
    <source>
        <dbReference type="EMBL" id="SER66147.1"/>
    </source>
</evidence>
<dbReference type="PROSITE" id="PS52004">
    <property type="entry name" value="KS3_2"/>
    <property type="match status" value="1"/>
</dbReference>
<dbReference type="InterPro" id="IPR020841">
    <property type="entry name" value="PKS_Beta-ketoAc_synthase_dom"/>
</dbReference>
<dbReference type="Gene3D" id="3.40.47.10">
    <property type="match status" value="2"/>
</dbReference>
<dbReference type="InterPro" id="IPR014031">
    <property type="entry name" value="Ketoacyl_synth_C"/>
</dbReference>
<reference evidence="6" key="1">
    <citation type="submission" date="2014-06" db="EMBL/GenBank/DDBJ databases">
        <authorList>
            <person name="Xu D."/>
            <person name="Ma M."/>
            <person name="Liu Y."/>
            <person name="Zhou T."/>
            <person name="Deng Z."/>
            <person name="Hong K."/>
        </authorList>
    </citation>
    <scope>NUCLEOTIDE SEQUENCE</scope>
    <source>
        <strain evidence="6">172205</strain>
    </source>
</reference>
<evidence type="ECO:0000313" key="8">
    <source>
        <dbReference type="Proteomes" id="UP000182841"/>
    </source>
</evidence>
<dbReference type="PANTHER" id="PTHR11712">
    <property type="entry name" value="POLYKETIDE SYNTHASE-RELATED"/>
    <property type="match status" value="1"/>
</dbReference>
<name>A0A0F6NRM6_9ACTN</name>
<comment type="similarity">
    <text evidence="1 4">Belongs to the thiolase-like superfamily. Beta-ketoacyl-ACP synthases family.</text>
</comment>
<reference evidence="6" key="2">
    <citation type="journal article" date="2015" name="Appl. Microbiol. Biotechnol.">
        <title>Genotype-driven isolation of enterocin with novel bioactivities from mangrove-derived Streptomyces qinglanensis 172205.</title>
        <authorList>
            <person name="Xu D.B."/>
            <person name="Ma M."/>
            <person name="Deng Z.X."/>
            <person name="Hong K."/>
        </authorList>
    </citation>
    <scope>NUCLEOTIDE SEQUENCE</scope>
    <source>
        <strain evidence="6">172205</strain>
    </source>
</reference>
<dbReference type="Proteomes" id="UP000182841">
    <property type="component" value="Unassembled WGS sequence"/>
</dbReference>
<dbReference type="CDD" id="cd00832">
    <property type="entry name" value="CLF"/>
    <property type="match status" value="1"/>
</dbReference>
<accession>A0A0F6NRM6</accession>
<dbReference type="GO" id="GO:0004315">
    <property type="term" value="F:3-oxoacyl-[acyl-carrier-protein] synthase activity"/>
    <property type="evidence" value="ECO:0007669"/>
    <property type="project" value="TreeGrafter"/>
</dbReference>
<reference evidence="8" key="3">
    <citation type="submission" date="2016-10" db="EMBL/GenBank/DDBJ databases">
        <authorList>
            <person name="Varghese N."/>
            <person name="Submissions S."/>
        </authorList>
    </citation>
    <scope>NUCLEOTIDE SEQUENCE [LARGE SCALE GENOMIC DNA]</scope>
    <source>
        <strain evidence="8">CGMCC 4.6825</strain>
    </source>
</reference>
<keyword evidence="3" id="KW-0012">Acyltransferase</keyword>
<dbReference type="AlphaFoldDB" id="A0A0F6NRM6"/>
<protein>
    <submittedName>
        <fullName evidence="7">Act minimal PKS chain-length factor (CLF/KS beta)</fullName>
    </submittedName>
    <submittedName>
        <fullName evidence="6">Putative keto synthase beta EncB</fullName>
    </submittedName>
</protein>